<dbReference type="PANTHER" id="PTHR22602:SF0">
    <property type="entry name" value="TRANSFERASE CAF17, MITOCHONDRIAL-RELATED"/>
    <property type="match status" value="1"/>
</dbReference>
<dbReference type="InterPro" id="IPR045179">
    <property type="entry name" value="YgfZ/GcvT"/>
</dbReference>
<dbReference type="NCBIfam" id="TIGR03317">
    <property type="entry name" value="ygfZ_signature"/>
    <property type="match status" value="1"/>
</dbReference>
<name>A0ABS6MCU1_9GAMM</name>
<comment type="caution">
    <text evidence="1">The sequence shown here is derived from an EMBL/GenBank/DDBJ whole genome shotgun (WGS) entry which is preliminary data.</text>
</comment>
<organism evidence="1 2">
    <name type="scientific">Marinobacterium weihaiense</name>
    <dbReference type="NCBI Taxonomy" id="2851016"/>
    <lineage>
        <taxon>Bacteria</taxon>
        <taxon>Pseudomonadati</taxon>
        <taxon>Pseudomonadota</taxon>
        <taxon>Gammaproteobacteria</taxon>
        <taxon>Oceanospirillales</taxon>
        <taxon>Oceanospirillaceae</taxon>
        <taxon>Marinobacterium</taxon>
    </lineage>
</organism>
<proteinExistence type="predicted"/>
<dbReference type="RefSeq" id="WP_217335513.1">
    <property type="nucleotide sequence ID" value="NZ_JAHQZT010000016.1"/>
</dbReference>
<evidence type="ECO:0000313" key="2">
    <source>
        <dbReference type="Proteomes" id="UP000755551"/>
    </source>
</evidence>
<gene>
    <name evidence="1" type="ORF">KTN04_12240</name>
</gene>
<protein>
    <submittedName>
        <fullName evidence="1">Folate-binding protein</fullName>
    </submittedName>
</protein>
<keyword evidence="2" id="KW-1185">Reference proteome</keyword>
<dbReference type="EMBL" id="JAHQZT010000016">
    <property type="protein sequence ID" value="MBV0934109.1"/>
    <property type="molecule type" value="Genomic_DNA"/>
</dbReference>
<dbReference type="Proteomes" id="UP000755551">
    <property type="component" value="Unassembled WGS sequence"/>
</dbReference>
<dbReference type="PANTHER" id="PTHR22602">
    <property type="entry name" value="TRANSFERASE CAF17, MITOCHONDRIAL-RELATED"/>
    <property type="match status" value="1"/>
</dbReference>
<evidence type="ECO:0000313" key="1">
    <source>
        <dbReference type="EMBL" id="MBV0934109.1"/>
    </source>
</evidence>
<accession>A0ABS6MCU1</accession>
<sequence>MHEHWLEWLQQPGIQLDNDAVSAAPTHDRPMTLVPLTDAAIIRVAGADAQRFLQGQLSCDLADVDRRGSLPGAHCNIKGHMHSLYQVIHAGPDCYWLRTRRDMTADALTLLKKYIIFSKAEAELSNDLLGFGLIGTGAAALAEQLSEHTDTAAVVHADGLAEVWCGAEVLEALLTQVSQQAGLGTRNDWELANVNAAIPELFPATREAFIPQMVNLQVFDGVSFTKGCYTGQEIVTRLQHRGQLKRPMYLAEVAADTCPAAGTTLASGNKDNVGKIVRSATCAAGRYRVLAVIVKDQAEQQTIRLETSTGPVLTLATLPYELDPQLFESKR</sequence>
<dbReference type="InterPro" id="IPR017703">
    <property type="entry name" value="YgfZ/GCV_T_CS"/>
</dbReference>
<reference evidence="1 2" key="1">
    <citation type="submission" date="2021-06" db="EMBL/GenBank/DDBJ databases">
        <title>Bacterium isolated from marine sediment.</title>
        <authorList>
            <person name="Zhu K.-L."/>
            <person name="Du Z.-J."/>
            <person name="Liang Q.-Y."/>
        </authorList>
    </citation>
    <scope>NUCLEOTIDE SEQUENCE [LARGE SCALE GENOMIC DNA]</scope>
    <source>
        <strain evidence="1 2">A346</strain>
    </source>
</reference>